<dbReference type="EMBL" id="CP013344">
    <property type="protein sequence ID" value="AMU90991.1"/>
    <property type="molecule type" value="Genomic_DNA"/>
</dbReference>
<accession>A0AAC9AWA2</accession>
<protein>
    <submittedName>
        <fullName evidence="1">Uncharacterized protein</fullName>
    </submittedName>
</protein>
<dbReference type="AlphaFoldDB" id="A0AAC9AWA2"/>
<sequence length="99" mass="10755">MMNELLIAVASEPIKVRINGEEREVSKRAAIAIALINDALTGTPAQRTRAFQALDKAGAFNVLSSSVIPSDEARRRFLQALADEFQENEEFRPGSPNGG</sequence>
<proteinExistence type="predicted"/>
<dbReference type="Proteomes" id="UP000076088">
    <property type="component" value="Chromosome"/>
</dbReference>
<gene>
    <name evidence="1" type="ORF">ATM17_18410</name>
</gene>
<keyword evidence="2" id="KW-1185">Reference proteome</keyword>
<reference evidence="2" key="1">
    <citation type="submission" date="2015-11" db="EMBL/GenBank/DDBJ databases">
        <title>Complete genome sequence of a polyethylene-glycol degrader Sphingopyxis macrogoltabida 203N (NBRC 111659).</title>
        <authorList>
            <person name="Yoshiyuki O."/>
            <person name="Shouta N."/>
            <person name="Nagata Y."/>
            <person name="Numata M."/>
            <person name="Tsuchikane K."/>
            <person name="Hosoyama A."/>
            <person name="Yamazoe A."/>
            <person name="Tsuda M."/>
            <person name="Fujita N."/>
            <person name="Kawai F."/>
        </authorList>
    </citation>
    <scope>NUCLEOTIDE SEQUENCE [LARGE SCALE GENOMIC DNA]</scope>
    <source>
        <strain evidence="2">203N</strain>
    </source>
</reference>
<organism evidence="1 2">
    <name type="scientific">Sphingopyxis macrogoltabida</name>
    <name type="common">Sphingomonas macrogoltabidus</name>
    <dbReference type="NCBI Taxonomy" id="33050"/>
    <lineage>
        <taxon>Bacteria</taxon>
        <taxon>Pseudomonadati</taxon>
        <taxon>Pseudomonadota</taxon>
        <taxon>Alphaproteobacteria</taxon>
        <taxon>Sphingomonadales</taxon>
        <taxon>Sphingomonadaceae</taxon>
        <taxon>Sphingopyxis</taxon>
    </lineage>
</organism>
<reference evidence="1 2" key="2">
    <citation type="journal article" date="2016" name="Genome Announc.">
        <title>Complete Genome Sequence of Sphingopyxis macrogoltabida Strain 203N (NBRC 111659), a Polyethylene Glycol Degrader.</title>
        <authorList>
            <person name="Ohtsubo Y."/>
            <person name="Nonoyama S."/>
            <person name="Nagata Y."/>
            <person name="Numata M."/>
            <person name="Tsuchikane K."/>
            <person name="Hosoyama A."/>
            <person name="Yamazoe A."/>
            <person name="Tsuda M."/>
            <person name="Fujita N."/>
            <person name="Kawai F."/>
        </authorList>
    </citation>
    <scope>NUCLEOTIDE SEQUENCE [LARGE SCALE GENOMIC DNA]</scope>
    <source>
        <strain evidence="1 2">203N</strain>
    </source>
</reference>
<evidence type="ECO:0000313" key="2">
    <source>
        <dbReference type="Proteomes" id="UP000076088"/>
    </source>
</evidence>
<name>A0AAC9AWA2_SPHMC</name>
<evidence type="ECO:0000313" key="1">
    <source>
        <dbReference type="EMBL" id="AMU90991.1"/>
    </source>
</evidence>